<proteinExistence type="predicted"/>
<dbReference type="AlphaFoldDB" id="A0A8B5YBW0"/>
<evidence type="ECO:0000313" key="3">
    <source>
        <dbReference type="Proteomes" id="UP000435910"/>
    </source>
</evidence>
<sequence>MFGLVFLRAKDLEKKGNGCYTFVIYYRYRISILNFVKGGAVLEDKVLRKLFLGFIQIHILHHATEHPIFGLWMLEELKEHGYNISAGTLYPILHSMEADGLLRKEEQNVDGKIRKYYSTTEKGASVLKEARLKAYELFKEIKE</sequence>
<dbReference type="InterPro" id="IPR052509">
    <property type="entry name" value="Metal_resp_DNA-bind_regulator"/>
</dbReference>
<dbReference type="PANTHER" id="PTHR33169:SF14">
    <property type="entry name" value="TRANSCRIPTIONAL REGULATOR RV3488"/>
    <property type="match status" value="1"/>
</dbReference>
<reference evidence="2 3" key="1">
    <citation type="submission" date="2019-06" db="EMBL/GenBank/DDBJ databases">
        <title>Genome sequence analysis of &gt;100 Bacillus licheniformis strains suggests intrinsic resistance to this species.</title>
        <authorList>
            <person name="Wels M."/>
            <person name="Siezen R.J."/>
            <person name="Johansen E."/>
            <person name="Stuer-Lauridsen B."/>
            <person name="Bjerre K."/>
            <person name="Nielsen B.K.K."/>
        </authorList>
    </citation>
    <scope>NUCLEOTIDE SEQUENCE [LARGE SCALE GENOMIC DNA]</scope>
    <source>
        <strain evidence="2 3">BAC-16736</strain>
    </source>
</reference>
<comment type="caution">
    <text evidence="2">The sequence shown here is derived from an EMBL/GenBank/DDBJ whole genome shotgun (WGS) entry which is preliminary data.</text>
</comment>
<accession>A0A8B5YBW0</accession>
<name>A0A8B5YBW0_BACLI</name>
<dbReference type="Pfam" id="PF03551">
    <property type="entry name" value="PadR"/>
    <property type="match status" value="1"/>
</dbReference>
<dbReference type="SUPFAM" id="SSF46785">
    <property type="entry name" value="Winged helix' DNA-binding domain"/>
    <property type="match status" value="1"/>
</dbReference>
<dbReference type="InterPro" id="IPR036390">
    <property type="entry name" value="WH_DNA-bd_sf"/>
</dbReference>
<evidence type="ECO:0000313" key="2">
    <source>
        <dbReference type="EMBL" id="TWL27493.1"/>
    </source>
</evidence>
<evidence type="ECO:0000259" key="1">
    <source>
        <dbReference type="Pfam" id="PF03551"/>
    </source>
</evidence>
<dbReference type="InterPro" id="IPR036388">
    <property type="entry name" value="WH-like_DNA-bd_sf"/>
</dbReference>
<protein>
    <recommendedName>
        <fullName evidence="1">Transcription regulator PadR N-terminal domain-containing protein</fullName>
    </recommendedName>
</protein>
<dbReference type="PANTHER" id="PTHR33169">
    <property type="entry name" value="PADR-FAMILY TRANSCRIPTIONAL REGULATOR"/>
    <property type="match status" value="1"/>
</dbReference>
<organism evidence="2 3">
    <name type="scientific">Bacillus licheniformis</name>
    <dbReference type="NCBI Taxonomy" id="1402"/>
    <lineage>
        <taxon>Bacteria</taxon>
        <taxon>Bacillati</taxon>
        <taxon>Bacillota</taxon>
        <taxon>Bacilli</taxon>
        <taxon>Bacillales</taxon>
        <taxon>Bacillaceae</taxon>
        <taxon>Bacillus</taxon>
    </lineage>
</organism>
<gene>
    <name evidence="2" type="ORF">CHCC16736_2814</name>
</gene>
<dbReference type="InterPro" id="IPR005149">
    <property type="entry name" value="Tscrpt_reg_PadR_N"/>
</dbReference>
<dbReference type="Proteomes" id="UP000435910">
    <property type="component" value="Unassembled WGS sequence"/>
</dbReference>
<dbReference type="Gene3D" id="1.10.10.10">
    <property type="entry name" value="Winged helix-like DNA-binding domain superfamily/Winged helix DNA-binding domain"/>
    <property type="match status" value="1"/>
</dbReference>
<feature type="domain" description="Transcription regulator PadR N-terminal" evidence="1">
    <location>
        <begin position="59"/>
        <end position="129"/>
    </location>
</feature>
<dbReference type="EMBL" id="NILC01000023">
    <property type="protein sequence ID" value="TWL27493.1"/>
    <property type="molecule type" value="Genomic_DNA"/>
</dbReference>